<dbReference type="Proteomes" id="UP000590442">
    <property type="component" value="Unassembled WGS sequence"/>
</dbReference>
<dbReference type="GO" id="GO:0015562">
    <property type="term" value="F:efflux transmembrane transporter activity"/>
    <property type="evidence" value="ECO:0007669"/>
    <property type="project" value="InterPro"/>
</dbReference>
<evidence type="ECO:0000313" key="10">
    <source>
        <dbReference type="EMBL" id="NJB70236.1"/>
    </source>
</evidence>
<dbReference type="Pfam" id="PF02321">
    <property type="entry name" value="OEP"/>
    <property type="match status" value="2"/>
</dbReference>
<organism evidence="10 11">
    <name type="scientific">Saonia flava</name>
    <dbReference type="NCBI Taxonomy" id="523696"/>
    <lineage>
        <taxon>Bacteria</taxon>
        <taxon>Pseudomonadati</taxon>
        <taxon>Bacteroidota</taxon>
        <taxon>Flavobacteriia</taxon>
        <taxon>Flavobacteriales</taxon>
        <taxon>Flavobacteriaceae</taxon>
        <taxon>Saonia</taxon>
    </lineage>
</organism>
<evidence type="ECO:0000256" key="3">
    <source>
        <dbReference type="ARBA" id="ARBA00022448"/>
    </source>
</evidence>
<comment type="similarity">
    <text evidence="2">Belongs to the outer membrane factor (OMF) (TC 1.B.17) family.</text>
</comment>
<comment type="caution">
    <text evidence="10">The sequence shown here is derived from an EMBL/GenBank/DDBJ whole genome shotgun (WGS) entry which is preliminary data.</text>
</comment>
<dbReference type="GO" id="GO:0009279">
    <property type="term" value="C:cell outer membrane"/>
    <property type="evidence" value="ECO:0007669"/>
    <property type="project" value="UniProtKB-SubCell"/>
</dbReference>
<keyword evidence="5" id="KW-0812">Transmembrane</keyword>
<gene>
    <name evidence="10" type="ORF">GGR42_000698</name>
</gene>
<dbReference type="InterPro" id="IPR051906">
    <property type="entry name" value="TolC-like"/>
</dbReference>
<evidence type="ECO:0000256" key="4">
    <source>
        <dbReference type="ARBA" id="ARBA00022452"/>
    </source>
</evidence>
<dbReference type="GO" id="GO:0015288">
    <property type="term" value="F:porin activity"/>
    <property type="evidence" value="ECO:0007669"/>
    <property type="project" value="TreeGrafter"/>
</dbReference>
<keyword evidence="7" id="KW-0998">Cell outer membrane</keyword>
<dbReference type="PANTHER" id="PTHR30026">
    <property type="entry name" value="OUTER MEMBRANE PROTEIN TOLC"/>
    <property type="match status" value="1"/>
</dbReference>
<dbReference type="AlphaFoldDB" id="A0A846QML0"/>
<sequence length="446" mass="50641">MTFKKYIILFLFLLISIRMSAQEAWTLDECVSYALEHNLQLNDFKYTMNSGKETYRQSVRNLLPSVNGSVDYNINYGRSEDPNTGGYVNTDFFSNNYAVNASMDLFQGFQKLNSIKASKFLYKAAMEDVQQQKYLLAFRVMTAYYDIKFYEGLVINSIEQAGISQTNYNLVKKQIELGLKAGADLYEAEAALLGDQLLVTQNKNLLAASKLTLLQEMNLENVEDIELTEEMDMIVTMDRNLDIDSVYNSAKEFIPLLKGQELRAKAAKKQLAAARGLLSPSLSIFSGFGTGYFETNVDSLGILIPFNNQIKDNTSRYIGVSLNVPISNGWSGRSRVKQQKINMQRANNAVKIQEQELFQLIQQLVQENNALKNEVKQSAKRMESQELAFTIAQKRYDKGLINALELFQAKNLFGTAQNENLQVRLRLRVNEKTLDFYGGLPIFNIN</sequence>
<protein>
    <submittedName>
        <fullName evidence="10">Outer membrane protein TolC</fullName>
    </submittedName>
</protein>
<proteinExistence type="inferred from homology"/>
<keyword evidence="3" id="KW-0813">Transport</keyword>
<feature type="signal peptide" evidence="9">
    <location>
        <begin position="1"/>
        <end position="21"/>
    </location>
</feature>
<evidence type="ECO:0000256" key="1">
    <source>
        <dbReference type="ARBA" id="ARBA00004442"/>
    </source>
</evidence>
<evidence type="ECO:0000256" key="6">
    <source>
        <dbReference type="ARBA" id="ARBA00023136"/>
    </source>
</evidence>
<comment type="subcellular location">
    <subcellularLocation>
        <location evidence="1">Cell outer membrane</location>
    </subcellularLocation>
</comment>
<keyword evidence="4" id="KW-1134">Transmembrane beta strand</keyword>
<evidence type="ECO:0000256" key="5">
    <source>
        <dbReference type="ARBA" id="ARBA00022692"/>
    </source>
</evidence>
<dbReference type="Gene3D" id="1.20.1600.10">
    <property type="entry name" value="Outer membrane efflux proteins (OEP)"/>
    <property type="match status" value="1"/>
</dbReference>
<dbReference type="InterPro" id="IPR003423">
    <property type="entry name" value="OMP_efflux"/>
</dbReference>
<accession>A0A846QML0</accession>
<feature type="chain" id="PRO_5032934844" evidence="9">
    <location>
        <begin position="22"/>
        <end position="446"/>
    </location>
</feature>
<evidence type="ECO:0000313" key="11">
    <source>
        <dbReference type="Proteomes" id="UP000590442"/>
    </source>
</evidence>
<feature type="coiled-coil region" evidence="8">
    <location>
        <begin position="336"/>
        <end position="388"/>
    </location>
</feature>
<name>A0A846QML0_9FLAO</name>
<dbReference type="PANTHER" id="PTHR30026:SF20">
    <property type="entry name" value="OUTER MEMBRANE PROTEIN TOLC"/>
    <property type="match status" value="1"/>
</dbReference>
<evidence type="ECO:0000256" key="9">
    <source>
        <dbReference type="SAM" id="SignalP"/>
    </source>
</evidence>
<keyword evidence="9" id="KW-0732">Signal</keyword>
<reference evidence="10 11" key="1">
    <citation type="submission" date="2020-03" db="EMBL/GenBank/DDBJ databases">
        <title>Genomic Encyclopedia of Type Strains, Phase IV (KMG-IV): sequencing the most valuable type-strain genomes for metagenomic binning, comparative biology and taxonomic classification.</title>
        <authorList>
            <person name="Goeker M."/>
        </authorList>
    </citation>
    <scope>NUCLEOTIDE SEQUENCE [LARGE SCALE GENOMIC DNA]</scope>
    <source>
        <strain evidence="10 11">DSM 29762</strain>
    </source>
</reference>
<dbReference type="EMBL" id="JAATJJ010000001">
    <property type="protein sequence ID" value="NJB70236.1"/>
    <property type="molecule type" value="Genomic_DNA"/>
</dbReference>
<dbReference type="GO" id="GO:1990281">
    <property type="term" value="C:efflux pump complex"/>
    <property type="evidence" value="ECO:0007669"/>
    <property type="project" value="TreeGrafter"/>
</dbReference>
<evidence type="ECO:0000256" key="2">
    <source>
        <dbReference type="ARBA" id="ARBA00007613"/>
    </source>
</evidence>
<evidence type="ECO:0000256" key="8">
    <source>
        <dbReference type="SAM" id="Coils"/>
    </source>
</evidence>
<evidence type="ECO:0000256" key="7">
    <source>
        <dbReference type="ARBA" id="ARBA00023237"/>
    </source>
</evidence>
<keyword evidence="6" id="KW-0472">Membrane</keyword>
<keyword evidence="8" id="KW-0175">Coiled coil</keyword>
<dbReference type="SUPFAM" id="SSF56954">
    <property type="entry name" value="Outer membrane efflux proteins (OEP)"/>
    <property type="match status" value="1"/>
</dbReference>
<keyword evidence="11" id="KW-1185">Reference proteome</keyword>